<evidence type="ECO:0000256" key="6">
    <source>
        <dbReference type="ARBA" id="ARBA00022801"/>
    </source>
</evidence>
<dbReference type="Pfam" id="PF03167">
    <property type="entry name" value="UDG"/>
    <property type="match status" value="1"/>
</dbReference>
<evidence type="ECO:0000256" key="2">
    <source>
        <dbReference type="ARBA" id="ARBA00019403"/>
    </source>
</evidence>
<keyword evidence="12" id="KW-1185">Reference proteome</keyword>
<dbReference type="SMART" id="SM00987">
    <property type="entry name" value="UreE_C"/>
    <property type="match status" value="1"/>
</dbReference>
<evidence type="ECO:0000256" key="1">
    <source>
        <dbReference type="ARBA" id="ARBA00006521"/>
    </source>
</evidence>
<dbReference type="InterPro" id="IPR036895">
    <property type="entry name" value="Uracil-DNA_glycosylase-like_sf"/>
</dbReference>
<dbReference type="InterPro" id="IPR005273">
    <property type="entry name" value="Ura-DNA_glyco_family4"/>
</dbReference>
<keyword evidence="6" id="KW-0378">Hydrolase</keyword>
<dbReference type="EMBL" id="JBHSLD010000007">
    <property type="protein sequence ID" value="MFC5380571.1"/>
    <property type="molecule type" value="Genomic_DNA"/>
</dbReference>
<dbReference type="PANTHER" id="PTHR33693">
    <property type="entry name" value="TYPE-5 URACIL-DNA GLYCOSYLASE"/>
    <property type="match status" value="1"/>
</dbReference>
<name>A0ABW0GQM9_9MICO</name>
<sequence>MPASAPDDAPDRPGARQWVPPAGGVEALRSAAPACRGCELHGPATQVVFSAGNPAARAVLVGEQPGDVEDRQGIPFVGPAGRLLQRALDEAGVDRADVYVTNAVKHFRFEQRGNRRIHQTPELAHMTACRPWLEAELAAVDPEVVVVLGATAAKTLLGPSFRVTRERGVLAERDTVAGRRPVLPTVHPSSVLRGPEEQREEAFAALAADLAVLAHHLRA</sequence>
<evidence type="ECO:0000256" key="4">
    <source>
        <dbReference type="ARBA" id="ARBA00022723"/>
    </source>
</evidence>
<evidence type="ECO:0000313" key="11">
    <source>
        <dbReference type="EMBL" id="MFC5380571.1"/>
    </source>
</evidence>
<dbReference type="Gene3D" id="3.40.470.10">
    <property type="entry name" value="Uracil-DNA glycosylase-like domain"/>
    <property type="match status" value="1"/>
</dbReference>
<comment type="caution">
    <text evidence="11">The sequence shown here is derived from an EMBL/GenBank/DDBJ whole genome shotgun (WGS) entry which is preliminary data.</text>
</comment>
<reference evidence="12" key="1">
    <citation type="journal article" date="2019" name="Int. J. Syst. Evol. Microbiol.">
        <title>The Global Catalogue of Microorganisms (GCM) 10K type strain sequencing project: providing services to taxonomists for standard genome sequencing and annotation.</title>
        <authorList>
            <consortium name="The Broad Institute Genomics Platform"/>
            <consortium name="The Broad Institute Genome Sequencing Center for Infectious Disease"/>
            <person name="Wu L."/>
            <person name="Ma J."/>
        </authorList>
    </citation>
    <scope>NUCLEOTIDE SEQUENCE [LARGE SCALE GENOMIC DNA]</scope>
    <source>
        <strain evidence="12">CCUG 43114</strain>
    </source>
</reference>
<keyword evidence="8" id="KW-0411">Iron-sulfur</keyword>
<evidence type="ECO:0000256" key="8">
    <source>
        <dbReference type="ARBA" id="ARBA00023014"/>
    </source>
</evidence>
<keyword evidence="4" id="KW-0479">Metal-binding</keyword>
<evidence type="ECO:0000256" key="5">
    <source>
        <dbReference type="ARBA" id="ARBA00022763"/>
    </source>
</evidence>
<evidence type="ECO:0000256" key="3">
    <source>
        <dbReference type="ARBA" id="ARBA00022485"/>
    </source>
</evidence>
<keyword evidence="9" id="KW-0234">DNA repair</keyword>
<dbReference type="NCBIfam" id="TIGR03914">
    <property type="entry name" value="UDG_fam_dom"/>
    <property type="match status" value="1"/>
</dbReference>
<dbReference type="SUPFAM" id="SSF52141">
    <property type="entry name" value="Uracil-DNA glycosylase-like"/>
    <property type="match status" value="1"/>
</dbReference>
<dbReference type="CDD" id="cd10030">
    <property type="entry name" value="UDG-F4_TTUDGA_SPO1dp_like"/>
    <property type="match status" value="1"/>
</dbReference>
<dbReference type="Proteomes" id="UP001596122">
    <property type="component" value="Unassembled WGS sequence"/>
</dbReference>
<proteinExistence type="inferred from homology"/>
<keyword evidence="3" id="KW-0004">4Fe-4S</keyword>
<evidence type="ECO:0000256" key="7">
    <source>
        <dbReference type="ARBA" id="ARBA00023004"/>
    </source>
</evidence>
<keyword evidence="7" id="KW-0408">Iron</keyword>
<evidence type="ECO:0000313" key="12">
    <source>
        <dbReference type="Proteomes" id="UP001596122"/>
    </source>
</evidence>
<dbReference type="NCBIfam" id="TIGR00758">
    <property type="entry name" value="UDG_fam4"/>
    <property type="match status" value="1"/>
</dbReference>
<evidence type="ECO:0000256" key="9">
    <source>
        <dbReference type="ARBA" id="ARBA00023204"/>
    </source>
</evidence>
<dbReference type="SMART" id="SM00986">
    <property type="entry name" value="UDG"/>
    <property type="match status" value="1"/>
</dbReference>
<feature type="domain" description="Uracil-DNA glycosylase-like" evidence="10">
    <location>
        <begin position="49"/>
        <end position="211"/>
    </location>
</feature>
<organism evidence="11 12">
    <name type="scientific">Aquipuribacter nitratireducens</name>
    <dbReference type="NCBI Taxonomy" id="650104"/>
    <lineage>
        <taxon>Bacteria</taxon>
        <taxon>Bacillati</taxon>
        <taxon>Actinomycetota</taxon>
        <taxon>Actinomycetes</taxon>
        <taxon>Micrococcales</taxon>
        <taxon>Intrasporangiaceae</taxon>
        <taxon>Aquipuribacter</taxon>
    </lineage>
</organism>
<gene>
    <name evidence="11" type="ORF">ACFPJ6_07205</name>
</gene>
<dbReference type="PANTHER" id="PTHR33693:SF9">
    <property type="entry name" value="TYPE-4 URACIL-DNA GLYCOSYLASE"/>
    <property type="match status" value="1"/>
</dbReference>
<comment type="similarity">
    <text evidence="1">Belongs to the uracil-DNA glycosylase (UDG) superfamily. Type 4 (UDGa) family.</text>
</comment>
<accession>A0ABW0GQM9</accession>
<protein>
    <recommendedName>
        <fullName evidence="2">Type-4 uracil-DNA glycosylase</fullName>
    </recommendedName>
</protein>
<dbReference type="InterPro" id="IPR005122">
    <property type="entry name" value="Uracil-DNA_glycosylase-like"/>
</dbReference>
<keyword evidence="5" id="KW-0227">DNA damage</keyword>
<dbReference type="RefSeq" id="WP_340268020.1">
    <property type="nucleotide sequence ID" value="NZ_JBBEOG010000002.1"/>
</dbReference>
<evidence type="ECO:0000259" key="10">
    <source>
        <dbReference type="SMART" id="SM00986"/>
    </source>
</evidence>
<dbReference type="InterPro" id="IPR051536">
    <property type="entry name" value="UDG_Type-4/5"/>
</dbReference>